<keyword evidence="2" id="KW-1185">Reference proteome</keyword>
<dbReference type="Proteomes" id="UP000321440">
    <property type="component" value="Unassembled WGS sequence"/>
</dbReference>
<protein>
    <recommendedName>
        <fullName evidence="3">DUF3221 domain-containing protein</fullName>
    </recommendedName>
</protein>
<dbReference type="InterPro" id="IPR021598">
    <property type="entry name" value="DUF3221"/>
</dbReference>
<comment type="caution">
    <text evidence="1">The sequence shown here is derived from an EMBL/GenBank/DDBJ whole genome shotgun (WGS) entry which is preliminary data.</text>
</comment>
<dbReference type="PROSITE" id="PS51257">
    <property type="entry name" value="PROKAR_LIPOPROTEIN"/>
    <property type="match status" value="1"/>
</dbReference>
<evidence type="ECO:0000313" key="2">
    <source>
        <dbReference type="Proteomes" id="UP000321440"/>
    </source>
</evidence>
<dbReference type="OrthoDB" id="2429143at2"/>
<organism evidence="1 2">
    <name type="scientific">Alkalibacillus haloalkaliphilus</name>
    <dbReference type="NCBI Taxonomy" id="94136"/>
    <lineage>
        <taxon>Bacteria</taxon>
        <taxon>Bacillati</taxon>
        <taxon>Bacillota</taxon>
        <taxon>Bacilli</taxon>
        <taxon>Bacillales</taxon>
        <taxon>Bacillaceae</taxon>
        <taxon>Alkalibacillus</taxon>
    </lineage>
</organism>
<accession>A0A511W3I5</accession>
<gene>
    <name evidence="1" type="ORF">AHA02nite_13960</name>
</gene>
<evidence type="ECO:0000313" key="1">
    <source>
        <dbReference type="EMBL" id="GEN45620.1"/>
    </source>
</evidence>
<evidence type="ECO:0008006" key="3">
    <source>
        <dbReference type="Google" id="ProtNLM"/>
    </source>
</evidence>
<dbReference type="RefSeq" id="WP_146815715.1">
    <property type="nucleotide sequence ID" value="NZ_BJYA01000008.1"/>
</dbReference>
<dbReference type="AlphaFoldDB" id="A0A511W3I5"/>
<dbReference type="EMBL" id="BJYA01000008">
    <property type="protein sequence ID" value="GEN45620.1"/>
    <property type="molecule type" value="Genomic_DNA"/>
</dbReference>
<sequence length="119" mass="13436">MKRLIFTMFLFILVFALLGCSGSEKSEELDGTVKFEGTVIGGESDSSFLFVEEFVELNQGLTVEEAYEKYDSALLYSFSFEKDKLAEFKIGDKVIVWAPDEFYDTEPQGGTAERVEIVE</sequence>
<reference evidence="1 2" key="1">
    <citation type="submission" date="2019-07" db="EMBL/GenBank/DDBJ databases">
        <title>Whole genome shotgun sequence of Alkalibacillus haloalkaliphilus NBRC 103110.</title>
        <authorList>
            <person name="Hosoyama A."/>
            <person name="Uohara A."/>
            <person name="Ohji S."/>
            <person name="Ichikawa N."/>
        </authorList>
    </citation>
    <scope>NUCLEOTIDE SEQUENCE [LARGE SCALE GENOMIC DNA]</scope>
    <source>
        <strain evidence="1 2">NBRC 103110</strain>
    </source>
</reference>
<proteinExistence type="predicted"/>
<dbReference type="Pfam" id="PF11518">
    <property type="entry name" value="DUF3221"/>
    <property type="match status" value="1"/>
</dbReference>
<name>A0A511W3I5_9BACI</name>